<proteinExistence type="inferred from homology"/>
<evidence type="ECO:0000256" key="6">
    <source>
        <dbReference type="SAM" id="SignalP"/>
    </source>
</evidence>
<gene>
    <name evidence="7" type="ORF">I6H43_15230</name>
</gene>
<feature type="signal peptide" evidence="6">
    <location>
        <begin position="1"/>
        <end position="21"/>
    </location>
</feature>
<evidence type="ECO:0000256" key="2">
    <source>
        <dbReference type="ARBA" id="ARBA00007539"/>
    </source>
</evidence>
<dbReference type="InterPro" id="IPR001702">
    <property type="entry name" value="Porin_Gram-ve"/>
</dbReference>
<feature type="compositionally biased region" description="Polar residues" evidence="5">
    <location>
        <begin position="166"/>
        <end position="182"/>
    </location>
</feature>
<evidence type="ECO:0000256" key="4">
    <source>
        <dbReference type="ARBA" id="ARBA00023136"/>
    </source>
</evidence>
<dbReference type="InterPro" id="IPR001897">
    <property type="entry name" value="Porin_gammaproteobac"/>
</dbReference>
<dbReference type="Proteomes" id="UP000595481">
    <property type="component" value="Chromosome"/>
</dbReference>
<keyword evidence="8" id="KW-1185">Reference proteome</keyword>
<dbReference type="RefSeq" id="WP_042030830.1">
    <property type="nucleotide sequence ID" value="NZ_CAWMFX010000024.1"/>
</dbReference>
<organism evidence="7 8">
    <name type="scientific">Aeromonas jandaei</name>
    <dbReference type="NCBI Taxonomy" id="650"/>
    <lineage>
        <taxon>Bacteria</taxon>
        <taxon>Pseudomonadati</taxon>
        <taxon>Pseudomonadota</taxon>
        <taxon>Gammaproteobacteria</taxon>
        <taxon>Aeromonadales</taxon>
        <taxon>Aeromonadaceae</taxon>
        <taxon>Aeromonas</taxon>
    </lineage>
</organism>
<dbReference type="PANTHER" id="PTHR34501:SF2">
    <property type="entry name" value="OUTER MEMBRANE PORIN F-RELATED"/>
    <property type="match status" value="1"/>
</dbReference>
<evidence type="ECO:0000313" key="7">
    <source>
        <dbReference type="EMBL" id="QQB18890.1"/>
    </source>
</evidence>
<feature type="chain" id="PRO_5046135542" evidence="6">
    <location>
        <begin position="22"/>
        <end position="374"/>
    </location>
</feature>
<comment type="similarity">
    <text evidence="2">Belongs to the Gram-negative porin family.</text>
</comment>
<reference evidence="7 8" key="1">
    <citation type="submission" date="2020-12" db="EMBL/GenBank/DDBJ databases">
        <title>FDA dAtabase for Regulatory Grade micrObial Sequences (FDA-ARGOS): Supporting development and validation of Infectious Disease Dx tests.</title>
        <authorList>
            <person name="Sproer C."/>
            <person name="Gronow S."/>
            <person name="Severitt S."/>
            <person name="Schroder I."/>
            <person name="Tallon L."/>
            <person name="Sadzewicz L."/>
            <person name="Zhao X."/>
            <person name="Boylan J."/>
            <person name="Ott S."/>
            <person name="Bowen H."/>
            <person name="Vavikolanu K."/>
            <person name="Mehta A."/>
            <person name="Aluvathingal J."/>
            <person name="Nadendla S."/>
            <person name="Lowell S."/>
            <person name="Myers T."/>
            <person name="Yan Y."/>
            <person name="Sichtig H."/>
        </authorList>
    </citation>
    <scope>NUCLEOTIDE SEQUENCE [LARGE SCALE GENOMIC DNA]</scope>
    <source>
        <strain evidence="7 8">FDAARGOS_986</strain>
    </source>
</reference>
<dbReference type="PRINTS" id="PR00183">
    <property type="entry name" value="ECOLIPORIN"/>
</dbReference>
<dbReference type="InterPro" id="IPR033900">
    <property type="entry name" value="Gram_neg_porin_domain"/>
</dbReference>
<evidence type="ECO:0000313" key="8">
    <source>
        <dbReference type="Proteomes" id="UP000595481"/>
    </source>
</evidence>
<comment type="subcellular location">
    <subcellularLocation>
        <location evidence="1">Cell outer membrane</location>
        <topology evidence="1">Multi-pass membrane protein</topology>
    </subcellularLocation>
</comment>
<evidence type="ECO:0000256" key="1">
    <source>
        <dbReference type="ARBA" id="ARBA00004571"/>
    </source>
</evidence>
<accession>A0A7T4DMM2</accession>
<keyword evidence="3 6" id="KW-0732">Signal</keyword>
<dbReference type="PANTHER" id="PTHR34501">
    <property type="entry name" value="PROTEIN YDDL-RELATED"/>
    <property type="match status" value="1"/>
</dbReference>
<dbReference type="EMBL" id="CP066092">
    <property type="protein sequence ID" value="QQB18890.1"/>
    <property type="molecule type" value="Genomic_DNA"/>
</dbReference>
<dbReference type="Pfam" id="PF00267">
    <property type="entry name" value="Porin_1"/>
    <property type="match status" value="1"/>
</dbReference>
<dbReference type="InterPro" id="IPR050298">
    <property type="entry name" value="Gram-neg_bact_OMP"/>
</dbReference>
<evidence type="ECO:0000256" key="5">
    <source>
        <dbReference type="SAM" id="MobiDB-lite"/>
    </source>
</evidence>
<dbReference type="InterPro" id="IPR023614">
    <property type="entry name" value="Porin_dom_sf"/>
</dbReference>
<protein>
    <submittedName>
        <fullName evidence="7">Porin</fullName>
    </submittedName>
</protein>
<dbReference type="GeneID" id="69552656"/>
<name>A0A7T4DMM2_AERJA</name>
<keyword evidence="4" id="KW-0472">Membrane</keyword>
<dbReference type="CDD" id="cd00342">
    <property type="entry name" value="gram_neg_porins"/>
    <property type="match status" value="1"/>
</dbReference>
<feature type="region of interest" description="Disordered" evidence="5">
    <location>
        <begin position="166"/>
        <end position="191"/>
    </location>
</feature>
<dbReference type="Gene3D" id="2.40.160.10">
    <property type="entry name" value="Porin"/>
    <property type="match status" value="1"/>
</dbReference>
<evidence type="ECO:0000256" key="3">
    <source>
        <dbReference type="ARBA" id="ARBA00022729"/>
    </source>
</evidence>
<sequence>MKKSALTMAISSLLLASGAHAATVYNQNDTKLDIGGRAQGAYYGTDNNSAEGDQSYFRLHVAGETKIAPEMKAFGFAEYNLPTSGSDNDELRYAYAGIQHDRFGAFSYGRQDGLFTKAVNNYTDVLPEWGGDGLGKNTEVFGTGRTNGLAQYIYTYQGLTLGAQFTGNNDPQNSGRSDQTVTLDDKGTPWNNDDVTDKWNPKGSKEGFAFSANYDFNMGLSLGAVYNQAGKTDEQAKYAAFGGEKDAKLMGFGAKYAADNLYLAATYSHGEDHLFVKNGYAEKMDGYEAVAQYTIGKFKPSLAYLRTDVKDGAHGIDDTYTEYVSIGAWYNFTDNFNAYIDYKLNLLDSVDGKSVNSLGQNTDDVVAVALQYNF</sequence>
<dbReference type="SUPFAM" id="SSF56935">
    <property type="entry name" value="Porins"/>
    <property type="match status" value="1"/>
</dbReference>